<dbReference type="InterPro" id="IPR023476">
    <property type="entry name" value="Pep_tRNA_hydro_II_dom_sf"/>
</dbReference>
<dbReference type="EMBL" id="KV454406">
    <property type="protein sequence ID" value="ODQ68514.1"/>
    <property type="molecule type" value="Genomic_DNA"/>
</dbReference>
<evidence type="ECO:0000313" key="6">
    <source>
        <dbReference type="Proteomes" id="UP000095009"/>
    </source>
</evidence>
<organism evidence="5 6">
    <name type="scientific">Nadsonia fulvescens var. elongata DSM 6958</name>
    <dbReference type="NCBI Taxonomy" id="857566"/>
    <lineage>
        <taxon>Eukaryota</taxon>
        <taxon>Fungi</taxon>
        <taxon>Dikarya</taxon>
        <taxon>Ascomycota</taxon>
        <taxon>Saccharomycotina</taxon>
        <taxon>Dipodascomycetes</taxon>
        <taxon>Dipodascales</taxon>
        <taxon>Dipodascales incertae sedis</taxon>
        <taxon>Nadsonia</taxon>
    </lineage>
</organism>
<feature type="non-terminal residue" evidence="5">
    <location>
        <position position="1"/>
    </location>
</feature>
<reference evidence="5 6" key="1">
    <citation type="journal article" date="2016" name="Proc. Natl. Acad. Sci. U.S.A.">
        <title>Comparative genomics of biotechnologically important yeasts.</title>
        <authorList>
            <person name="Riley R."/>
            <person name="Haridas S."/>
            <person name="Wolfe K.H."/>
            <person name="Lopes M.R."/>
            <person name="Hittinger C.T."/>
            <person name="Goeker M."/>
            <person name="Salamov A.A."/>
            <person name="Wisecaver J.H."/>
            <person name="Long T.M."/>
            <person name="Calvey C.H."/>
            <person name="Aerts A.L."/>
            <person name="Barry K.W."/>
            <person name="Choi C."/>
            <person name="Clum A."/>
            <person name="Coughlan A.Y."/>
            <person name="Deshpande S."/>
            <person name="Douglass A.P."/>
            <person name="Hanson S.J."/>
            <person name="Klenk H.-P."/>
            <person name="LaButti K.M."/>
            <person name="Lapidus A."/>
            <person name="Lindquist E.A."/>
            <person name="Lipzen A.M."/>
            <person name="Meier-Kolthoff J.P."/>
            <person name="Ohm R.A."/>
            <person name="Otillar R.P."/>
            <person name="Pangilinan J.L."/>
            <person name="Peng Y."/>
            <person name="Rokas A."/>
            <person name="Rosa C.A."/>
            <person name="Scheuner C."/>
            <person name="Sibirny A.A."/>
            <person name="Slot J.C."/>
            <person name="Stielow J.B."/>
            <person name="Sun H."/>
            <person name="Kurtzman C.P."/>
            <person name="Blackwell M."/>
            <person name="Grigoriev I.V."/>
            <person name="Jeffries T.W."/>
        </authorList>
    </citation>
    <scope>NUCLEOTIDE SEQUENCE [LARGE SCALE GENOMIC DNA]</scope>
    <source>
        <strain evidence="5 6">DSM 6958</strain>
    </source>
</reference>
<dbReference type="Proteomes" id="UP000095009">
    <property type="component" value="Unassembled WGS sequence"/>
</dbReference>
<accession>A0A1E3PTC3</accession>
<feature type="non-terminal residue" evidence="5">
    <location>
        <position position="116"/>
    </location>
</feature>
<dbReference type="STRING" id="857566.A0A1E3PTC3"/>
<dbReference type="Pfam" id="PF01981">
    <property type="entry name" value="PTH2"/>
    <property type="match status" value="1"/>
</dbReference>
<evidence type="ECO:0000256" key="4">
    <source>
        <dbReference type="ARBA" id="ARBA00048707"/>
    </source>
</evidence>
<dbReference type="GO" id="GO:0004045">
    <property type="term" value="F:peptidyl-tRNA hydrolase activity"/>
    <property type="evidence" value="ECO:0007669"/>
    <property type="project" value="UniProtKB-EC"/>
</dbReference>
<dbReference type="NCBIfam" id="TIGR00283">
    <property type="entry name" value="arch_pth2"/>
    <property type="match status" value="1"/>
</dbReference>
<proteinExistence type="inferred from homology"/>
<comment type="catalytic activity">
    <reaction evidence="4">
        <text>an N-acyl-L-alpha-aminoacyl-tRNA + H2O = an N-acyl-L-amino acid + a tRNA + H(+)</text>
        <dbReference type="Rhea" id="RHEA:54448"/>
        <dbReference type="Rhea" id="RHEA-COMP:10123"/>
        <dbReference type="Rhea" id="RHEA-COMP:13883"/>
        <dbReference type="ChEBI" id="CHEBI:15377"/>
        <dbReference type="ChEBI" id="CHEBI:15378"/>
        <dbReference type="ChEBI" id="CHEBI:59874"/>
        <dbReference type="ChEBI" id="CHEBI:78442"/>
        <dbReference type="ChEBI" id="CHEBI:138191"/>
        <dbReference type="EC" id="3.1.1.29"/>
    </reaction>
</comment>
<dbReference type="PANTHER" id="PTHR12649">
    <property type="entry name" value="PEPTIDYL-TRNA HYDROLASE 2"/>
    <property type="match status" value="1"/>
</dbReference>
<sequence length="116" mass="12768">DFRMALVVRTDLKMEKGKIAAQCAHAAVQNFRQLQRLDPGLINAWEMTGQAKIALKCSSLNELELLAARATDLGVLACFVRDAGRTQVMAGEVTVLGLGPARREVLDRITKDLKLY</sequence>
<keyword evidence="2 5" id="KW-0378">Hydrolase</keyword>
<keyword evidence="6" id="KW-1185">Reference proteome</keyword>
<comment type="similarity">
    <text evidence="3">Belongs to the PTH2 family.</text>
</comment>
<dbReference type="InterPro" id="IPR002833">
    <property type="entry name" value="PTH2"/>
</dbReference>
<dbReference type="PANTHER" id="PTHR12649:SF11">
    <property type="entry name" value="PEPTIDYL-TRNA HYDROLASE 2, MITOCHONDRIAL"/>
    <property type="match status" value="1"/>
</dbReference>
<evidence type="ECO:0000256" key="2">
    <source>
        <dbReference type="ARBA" id="ARBA00022801"/>
    </source>
</evidence>
<dbReference type="OrthoDB" id="1733656at2759"/>
<name>A0A1E3PTC3_9ASCO</name>
<dbReference type="EC" id="3.1.1.29" evidence="1"/>
<dbReference type="SUPFAM" id="SSF102462">
    <property type="entry name" value="Peptidyl-tRNA hydrolase II"/>
    <property type="match status" value="1"/>
</dbReference>
<evidence type="ECO:0000256" key="3">
    <source>
        <dbReference type="ARBA" id="ARBA00038050"/>
    </source>
</evidence>
<gene>
    <name evidence="5" type="ORF">NADFUDRAFT_4308</name>
</gene>
<dbReference type="CDD" id="cd02430">
    <property type="entry name" value="PTH2"/>
    <property type="match status" value="1"/>
</dbReference>
<dbReference type="GO" id="GO:0005829">
    <property type="term" value="C:cytosol"/>
    <property type="evidence" value="ECO:0007669"/>
    <property type="project" value="TreeGrafter"/>
</dbReference>
<dbReference type="Gene3D" id="3.40.1490.10">
    <property type="entry name" value="Bit1"/>
    <property type="match status" value="1"/>
</dbReference>
<evidence type="ECO:0000256" key="1">
    <source>
        <dbReference type="ARBA" id="ARBA00013260"/>
    </source>
</evidence>
<evidence type="ECO:0000313" key="5">
    <source>
        <dbReference type="EMBL" id="ODQ68514.1"/>
    </source>
</evidence>
<protein>
    <recommendedName>
        <fullName evidence="1">peptidyl-tRNA hydrolase</fullName>
        <ecNumber evidence="1">3.1.1.29</ecNumber>
    </recommendedName>
</protein>
<dbReference type="NCBIfam" id="NF003314">
    <property type="entry name" value="PRK04322.1"/>
    <property type="match status" value="1"/>
</dbReference>
<dbReference type="AlphaFoldDB" id="A0A1E3PTC3"/>
<dbReference type="FunFam" id="3.40.1490.10:FF:000001">
    <property type="entry name" value="Peptidyl-tRNA hydrolase 2"/>
    <property type="match status" value="1"/>
</dbReference>